<feature type="compositionally biased region" description="Basic and acidic residues" evidence="2">
    <location>
        <begin position="885"/>
        <end position="900"/>
    </location>
</feature>
<feature type="coiled-coil region" evidence="1">
    <location>
        <begin position="404"/>
        <end position="455"/>
    </location>
</feature>
<evidence type="ECO:0000313" key="5">
    <source>
        <dbReference type="Proteomes" id="UP000295150"/>
    </source>
</evidence>
<dbReference type="Gene3D" id="1.25.40.10">
    <property type="entry name" value="Tetratricopeptide repeat domain"/>
    <property type="match status" value="1"/>
</dbReference>
<dbReference type="InterPro" id="IPR011990">
    <property type="entry name" value="TPR-like_helical_dom_sf"/>
</dbReference>
<reference evidence="4 5" key="1">
    <citation type="submission" date="2019-03" db="EMBL/GenBank/DDBJ databases">
        <title>Freshwater and sediment microbial communities from various areas in North America, analyzing microbe dynamics in response to fracking.</title>
        <authorList>
            <person name="Lamendella R."/>
        </authorList>
    </citation>
    <scope>NUCLEOTIDE SEQUENCE [LARGE SCALE GENOMIC DNA]</scope>
    <source>
        <strain evidence="4 5">1_TX</strain>
    </source>
</reference>
<feature type="region of interest" description="Disordered" evidence="2">
    <location>
        <begin position="688"/>
        <end position="825"/>
    </location>
</feature>
<feature type="region of interest" description="Disordered" evidence="2">
    <location>
        <begin position="346"/>
        <end position="388"/>
    </location>
</feature>
<feature type="compositionally biased region" description="Basic and acidic residues" evidence="2">
    <location>
        <begin position="706"/>
        <end position="720"/>
    </location>
</feature>
<dbReference type="NCBIfam" id="TIGR03505">
    <property type="entry name" value="FimV_core"/>
    <property type="match status" value="1"/>
</dbReference>
<dbReference type="Pfam" id="PF25800">
    <property type="entry name" value="FimV_N"/>
    <property type="match status" value="1"/>
</dbReference>
<accession>A0A4R6I7D4</accession>
<evidence type="ECO:0000256" key="1">
    <source>
        <dbReference type="SAM" id="Coils"/>
    </source>
</evidence>
<feature type="region of interest" description="Disordered" evidence="2">
    <location>
        <begin position="278"/>
        <end position="327"/>
    </location>
</feature>
<feature type="compositionally biased region" description="Basic and acidic residues" evidence="2">
    <location>
        <begin position="784"/>
        <end position="794"/>
    </location>
</feature>
<gene>
    <name evidence="4" type="ORF">DFO68_101204</name>
</gene>
<sequence>MNDAVTTCLVGRSGTTLGSLMKRKLLLAMLLSLSATSPLALALGLEEAEVNSTLNAPLRASIPLTDSSGLQAELLNVSVADEQAFSSAGLSRTPLAASVKMEVTRRQGRLVVDLSTQRPVNEPWLDLLLRLEWPGGQQLQEVTLLLDPPDYDQLPALVEASSIAPRSSVAPPRSNAPARQSSSRLQARTSRADAGDPAWISSGDTLMTVARRLRPDSGISMSQMMVALVEANPEVFPSGNINAMRAGFTLVVPPRQAITSRSEAEADRLVQAMNQAWANRGSGSPAPVAVARAPSPQGASAALAETGQPKAASREASQSGDDTASEGGQRLTLLSDAELAAEVAAPGDGVSNPQEGGQSAQSTLSFQRDAPPPLAMPDGSEGAGPVIAPGVLGMIHGSAELTEAQRLQRLESRWRENRQALEAVRRERDVLQAQLANLRDELQAMGDQLAVLTADRQGVDAAGGGSEVAPDSTADSLQQAPWWGTLVPGEGSRSLLLGGAGLALLLALWAVLRHRRRDDSDSTRDFNEAQPVETPDDGLEAPGDQTAAQKDAQRIDSQAPVYASMPETEAINEADIFIAYRRYDQARELLDASLEREPGRDDLRLKLLRVLLEQGDHASAAHQAKQLRDTADPQISAEVEQLLEGHALSAAPDEPRAESPADRAIFPAADEHPPRLFEAAGVNEALDTHESGECKEITSSACSKTPSRDMSSDDTRDKALRSSKGPSQGDSAAERSELAACYRSPEQGPQSHGAKGTDELPQPPLTARQMQDGSRFIDYQPPTLEKRPAPREETPMQPSVEFTSATGGGGESAAAKPAIRAERDDLEQWDVEEVAFPPLSRDNTHYFAAPSSSSTLAEARRLLDAGEAGQARVLLESLIDESDDPDARQEARELLDQSVQ</sequence>
<dbReference type="EMBL" id="SNWH01000001">
    <property type="protein sequence ID" value="TDO16675.1"/>
    <property type="molecule type" value="Genomic_DNA"/>
</dbReference>
<feature type="compositionally biased region" description="Low complexity" evidence="2">
    <location>
        <begin position="284"/>
        <end position="296"/>
    </location>
</feature>
<evidence type="ECO:0000313" key="4">
    <source>
        <dbReference type="EMBL" id="TDO16675.1"/>
    </source>
</evidence>
<feature type="compositionally biased region" description="Polar residues" evidence="2">
    <location>
        <begin position="177"/>
        <end position="189"/>
    </location>
</feature>
<feature type="compositionally biased region" description="Polar residues" evidence="2">
    <location>
        <begin position="351"/>
        <end position="366"/>
    </location>
</feature>
<protein>
    <submittedName>
        <fullName evidence="4">FimV-like protein</fullName>
    </submittedName>
</protein>
<dbReference type="OrthoDB" id="5298707at2"/>
<dbReference type="Proteomes" id="UP000295150">
    <property type="component" value="Unassembled WGS sequence"/>
</dbReference>
<feature type="region of interest" description="Disordered" evidence="2">
    <location>
        <begin position="880"/>
        <end position="900"/>
    </location>
</feature>
<dbReference type="AlphaFoldDB" id="A0A4R6I7D4"/>
<feature type="region of interest" description="Disordered" evidence="2">
    <location>
        <begin position="164"/>
        <end position="199"/>
    </location>
</feature>
<evidence type="ECO:0000256" key="2">
    <source>
        <dbReference type="SAM" id="MobiDB-lite"/>
    </source>
</evidence>
<proteinExistence type="predicted"/>
<organism evidence="4 5">
    <name type="scientific">Halomonas ventosae</name>
    <dbReference type="NCBI Taxonomy" id="229007"/>
    <lineage>
        <taxon>Bacteria</taxon>
        <taxon>Pseudomonadati</taxon>
        <taxon>Pseudomonadota</taxon>
        <taxon>Gammaproteobacteria</taxon>
        <taxon>Oceanospirillales</taxon>
        <taxon>Halomonadaceae</taxon>
        <taxon>Halomonas</taxon>
    </lineage>
</organism>
<keyword evidence="1" id="KW-0175">Coiled coil</keyword>
<keyword evidence="5" id="KW-1185">Reference proteome</keyword>
<evidence type="ECO:0000259" key="3">
    <source>
        <dbReference type="Pfam" id="PF25800"/>
    </source>
</evidence>
<dbReference type="InterPro" id="IPR020012">
    <property type="entry name" value="LysM_FimV"/>
</dbReference>
<feature type="domain" description="FimV N-terminal" evidence="3">
    <location>
        <begin position="43"/>
        <end position="149"/>
    </location>
</feature>
<dbReference type="InterPro" id="IPR057840">
    <property type="entry name" value="FimV_N"/>
</dbReference>
<feature type="region of interest" description="Disordered" evidence="2">
    <location>
        <begin position="519"/>
        <end position="555"/>
    </location>
</feature>
<dbReference type="Pfam" id="PF14559">
    <property type="entry name" value="TPR_19"/>
    <property type="match status" value="1"/>
</dbReference>
<comment type="caution">
    <text evidence="4">The sequence shown here is derived from an EMBL/GenBank/DDBJ whole genome shotgun (WGS) entry which is preliminary data.</text>
</comment>
<name>A0A4R6I7D4_9GAMM</name>